<dbReference type="NCBIfam" id="TIGR01538">
    <property type="entry name" value="portal_SPP1"/>
    <property type="match status" value="1"/>
</dbReference>
<keyword evidence="3" id="KW-1185">Reference proteome</keyword>
<dbReference type="Proteomes" id="UP000594455">
    <property type="component" value="Chromosome"/>
</dbReference>
<accession>A0A7T1FAK5</accession>
<dbReference type="InterPro" id="IPR006428">
    <property type="entry name" value="Portal_SPP1-type"/>
</dbReference>
<evidence type="ECO:0000313" key="3">
    <source>
        <dbReference type="Proteomes" id="UP000594455"/>
    </source>
</evidence>
<evidence type="ECO:0000313" key="2">
    <source>
        <dbReference type="EMBL" id="QPM76395.1"/>
    </source>
</evidence>
<dbReference type="EMBL" id="CP064056">
    <property type="protein sequence ID" value="QPM76395.1"/>
    <property type="molecule type" value="Genomic_DNA"/>
</dbReference>
<dbReference type="AlphaFoldDB" id="A0A7T1FAK5"/>
<gene>
    <name evidence="2" type="ORF">ISP08_11990</name>
</gene>
<dbReference type="RefSeq" id="WP_195719349.1">
    <property type="nucleotide sequence ID" value="NZ_CP064056.1"/>
</dbReference>
<protein>
    <submittedName>
        <fullName evidence="2">Phage portal protein</fullName>
    </submittedName>
</protein>
<name>A0A7T1FAK5_9STAP</name>
<evidence type="ECO:0000256" key="1">
    <source>
        <dbReference type="SAM" id="MobiDB-lite"/>
    </source>
</evidence>
<feature type="region of interest" description="Disordered" evidence="1">
    <location>
        <begin position="450"/>
        <end position="474"/>
    </location>
</feature>
<proteinExistence type="predicted"/>
<dbReference type="InterPro" id="IPR021145">
    <property type="entry name" value="Portal_protein_SPP1_Gp6-like"/>
</dbReference>
<sequence length="474" mass="54364">MTNKQNLHTKFSQSANEDLLALSVDEIIEDFTKLQGLVNTHKTEQAPRLNVLEQYFLSDNTGILKGERRKDKEKADHRAVHNFAKYISQFIVGYLTGNPISFQHDDERTQEAIHELNKINDGDAVNSDLALNLSIYGRAYEIVFRDEDNQDRFIALDPKNTFVVYNHDIDKKTIAGVRYYDSIDAEGIKTNHVDLYTATHIHSFVIREGKLNNVESIEHHYNDVPIVEYLNNKFKQGDFENVLSLIDLYDSAESDTANYMTDTNDAMLAVIGNVEMDGEDARSFKEANMIHVKPEMNANGSEGNADAKYIYKQYDVNGSEAYKTRLQNDIHKFTNTPDMTDESFSGTQSGEAMKYKLFGLEQVRATKERLFKKGLIKRYKLLFNNLNILGTKTHNYKEIDIAFTPNLPKSMKDNVEIVNQLAGTVSEKTRLGLLDFIDDPDAELERIQQEEDEQLERSDNREYAFSQQDETVEE</sequence>
<organism evidence="2 3">
    <name type="scientific">Staphylococcus lloydii</name>
    <dbReference type="NCBI Taxonomy" id="2781774"/>
    <lineage>
        <taxon>Bacteria</taxon>
        <taxon>Bacillati</taxon>
        <taxon>Bacillota</taxon>
        <taxon>Bacilli</taxon>
        <taxon>Bacillales</taxon>
        <taxon>Staphylococcaceae</taxon>
        <taxon>Staphylococcus</taxon>
    </lineage>
</organism>
<dbReference type="Pfam" id="PF05133">
    <property type="entry name" value="SPP1_portal"/>
    <property type="match status" value="1"/>
</dbReference>
<reference evidence="2 3" key="1">
    <citation type="submission" date="2020-10" db="EMBL/GenBank/DDBJ databases">
        <title>Closed genome sequences of Staphylococcus lloydii sp. nov. and Staphylococcus durrellii sp. nov. Isolated from Captive Fruit Bats (Pteropus livingstonii).</title>
        <authorList>
            <person name="Fountain K."/>
        </authorList>
    </citation>
    <scope>NUCLEOTIDE SEQUENCE [LARGE SCALE GENOMIC DNA]</scope>
    <source>
        <strain evidence="2 3">23_2_7_LY</strain>
    </source>
</reference>
<dbReference type="KEGG" id="sllo:ISP08_11990"/>
<feature type="compositionally biased region" description="Basic and acidic residues" evidence="1">
    <location>
        <begin position="450"/>
        <end position="462"/>
    </location>
</feature>
<feature type="compositionally biased region" description="Polar residues" evidence="1">
    <location>
        <begin position="465"/>
        <end position="474"/>
    </location>
</feature>